<organism evidence="3 4">
    <name type="scientific">Agrobacterium tumefaciens</name>
    <dbReference type="NCBI Taxonomy" id="358"/>
    <lineage>
        <taxon>Bacteria</taxon>
        <taxon>Pseudomonadati</taxon>
        <taxon>Pseudomonadota</taxon>
        <taxon>Alphaproteobacteria</taxon>
        <taxon>Hyphomicrobiales</taxon>
        <taxon>Rhizobiaceae</taxon>
        <taxon>Rhizobium/Agrobacterium group</taxon>
        <taxon>Agrobacterium</taxon>
        <taxon>Agrobacterium tumefaciens complex</taxon>
    </lineage>
</organism>
<dbReference type="Pfam" id="PF21741">
    <property type="entry name" value="DUF6867"/>
    <property type="match status" value="1"/>
</dbReference>
<evidence type="ECO:0000313" key="4">
    <source>
        <dbReference type="Proteomes" id="UP000317023"/>
    </source>
</evidence>
<proteinExistence type="predicted"/>
<evidence type="ECO:0000313" key="3">
    <source>
        <dbReference type="EMBL" id="TRB03879.1"/>
    </source>
</evidence>
<accession>A0A546XT15</accession>
<feature type="transmembrane region" description="Helical" evidence="1">
    <location>
        <begin position="41"/>
        <end position="59"/>
    </location>
</feature>
<gene>
    <name evidence="3" type="ORF">EXN61_20370</name>
</gene>
<dbReference type="AlphaFoldDB" id="A0A546XT15"/>
<comment type="caution">
    <text evidence="3">The sequence shown here is derived from an EMBL/GenBank/DDBJ whole genome shotgun (WGS) entry which is preliminary data.</text>
</comment>
<sequence>MQGLFFEQDAGVHLVIRGFVVLLGFWTAWRAGKSAAEGWNGFTQVIGYTFLITWGMQFLHYALFNGPMLSAFYYGVDFVLLLAFAAAGFRIRRTNQMVGSYYWLYEKSSAFSWRAKT</sequence>
<evidence type="ECO:0000259" key="2">
    <source>
        <dbReference type="Pfam" id="PF21741"/>
    </source>
</evidence>
<name>A0A546XT15_AGRTU</name>
<keyword evidence="1" id="KW-0472">Membrane</keyword>
<keyword evidence="1" id="KW-0812">Transmembrane</keyword>
<dbReference type="EMBL" id="SGOE01000007">
    <property type="protein sequence ID" value="TRB03879.1"/>
    <property type="molecule type" value="Genomic_DNA"/>
</dbReference>
<feature type="transmembrane region" description="Helical" evidence="1">
    <location>
        <begin position="71"/>
        <end position="91"/>
    </location>
</feature>
<dbReference type="InterPro" id="IPR049201">
    <property type="entry name" value="DUF6867"/>
</dbReference>
<reference evidence="3 4" key="1">
    <citation type="journal article" date="2019" name="Appl. Microbiol. Biotechnol.">
        <title>Differential efficiency of wild type rhizogenic strains for rol gene transformation of plants.</title>
        <authorList>
            <person name="Desmet S."/>
            <person name="De Keyser E."/>
            <person name="Van Vaerenbergh J."/>
            <person name="Baeyen S."/>
            <person name="Van Huylenbroeck J."/>
            <person name="Geelen D."/>
            <person name="Dhooghe E."/>
        </authorList>
    </citation>
    <scope>NUCLEOTIDE SEQUENCE [LARGE SCALE GENOMIC DNA]</scope>
    <source>
        <strain evidence="3 4">MAFF210266</strain>
    </source>
</reference>
<dbReference type="RefSeq" id="WP_142858765.1">
    <property type="nucleotide sequence ID" value="NZ_SGOE01000007.1"/>
</dbReference>
<keyword evidence="1" id="KW-1133">Transmembrane helix</keyword>
<evidence type="ECO:0000256" key="1">
    <source>
        <dbReference type="SAM" id="Phobius"/>
    </source>
</evidence>
<protein>
    <recommendedName>
        <fullName evidence="2">DUF6867 domain-containing protein</fullName>
    </recommendedName>
</protein>
<feature type="domain" description="DUF6867" evidence="2">
    <location>
        <begin position="18"/>
        <end position="116"/>
    </location>
</feature>
<dbReference type="Proteomes" id="UP000317023">
    <property type="component" value="Unassembled WGS sequence"/>
</dbReference>
<feature type="transmembrane region" description="Helical" evidence="1">
    <location>
        <begin position="12"/>
        <end position="29"/>
    </location>
</feature>